<evidence type="ECO:0000313" key="8">
    <source>
        <dbReference type="Proteomes" id="UP001290861"/>
    </source>
</evidence>
<organism evidence="7 8">
    <name type="scientific">Pontiella agarivorans</name>
    <dbReference type="NCBI Taxonomy" id="3038953"/>
    <lineage>
        <taxon>Bacteria</taxon>
        <taxon>Pseudomonadati</taxon>
        <taxon>Kiritimatiellota</taxon>
        <taxon>Kiritimatiellia</taxon>
        <taxon>Kiritimatiellales</taxon>
        <taxon>Pontiellaceae</taxon>
        <taxon>Pontiella</taxon>
    </lineage>
</organism>
<keyword evidence="8" id="KW-1185">Reference proteome</keyword>
<evidence type="ECO:0000256" key="5">
    <source>
        <dbReference type="PROSITE-ProRule" id="PRU01023"/>
    </source>
</evidence>
<keyword evidence="3 5" id="KW-0949">S-adenosyl-L-methionine</keyword>
<dbReference type="Proteomes" id="UP001290861">
    <property type="component" value="Unassembled WGS sequence"/>
</dbReference>
<comment type="caution">
    <text evidence="7">The sequence shown here is derived from an EMBL/GenBank/DDBJ whole genome shotgun (WGS) entry which is preliminary data.</text>
</comment>
<dbReference type="CDD" id="cd02440">
    <property type="entry name" value="AdoMet_MTases"/>
    <property type="match status" value="1"/>
</dbReference>
<comment type="caution">
    <text evidence="5">Lacks conserved residue(s) required for the propagation of feature annotation.</text>
</comment>
<dbReference type="PANTHER" id="PTHR22807">
    <property type="entry name" value="NOP2 YEAST -RELATED NOL1/NOP2/FMU SUN DOMAIN-CONTAINING"/>
    <property type="match status" value="1"/>
</dbReference>
<dbReference type="Pfam" id="PF01189">
    <property type="entry name" value="Methyltr_RsmB-F"/>
    <property type="match status" value="1"/>
</dbReference>
<dbReference type="InterPro" id="IPR049560">
    <property type="entry name" value="MeTrfase_RsmB-F_NOP2_cat"/>
</dbReference>
<dbReference type="InterPro" id="IPR029063">
    <property type="entry name" value="SAM-dependent_MTases_sf"/>
</dbReference>
<evidence type="ECO:0000256" key="2">
    <source>
        <dbReference type="ARBA" id="ARBA00022679"/>
    </source>
</evidence>
<comment type="similarity">
    <text evidence="5">Belongs to the class I-like SAM-binding methyltransferase superfamily. RsmB/NOP family.</text>
</comment>
<keyword evidence="1 5" id="KW-0489">Methyltransferase</keyword>
<name>A0ABU5MWR8_9BACT</name>
<accession>A0ABU5MWR8</accession>
<dbReference type="PROSITE" id="PS51686">
    <property type="entry name" value="SAM_MT_RSMB_NOP"/>
    <property type="match status" value="1"/>
</dbReference>
<dbReference type="SUPFAM" id="SSF53335">
    <property type="entry name" value="S-adenosyl-L-methionine-dependent methyltransferases"/>
    <property type="match status" value="1"/>
</dbReference>
<feature type="domain" description="SAM-dependent MTase RsmB/NOP-type" evidence="6">
    <location>
        <begin position="163"/>
        <end position="432"/>
    </location>
</feature>
<evidence type="ECO:0000313" key="7">
    <source>
        <dbReference type="EMBL" id="MDZ8118671.1"/>
    </source>
</evidence>
<dbReference type="PANTHER" id="PTHR22807:SF61">
    <property type="entry name" value="NOL1_NOP2_SUN FAMILY PROTEIN _ ANTITERMINATION NUSB DOMAIN-CONTAINING PROTEIN"/>
    <property type="match status" value="1"/>
</dbReference>
<dbReference type="InterPro" id="IPR001678">
    <property type="entry name" value="MeTrfase_RsmB-F_NOP2_dom"/>
</dbReference>
<evidence type="ECO:0000256" key="1">
    <source>
        <dbReference type="ARBA" id="ARBA00022603"/>
    </source>
</evidence>
<sequence>MDKDSQQKPLPEKVVRRHAELLEEILPGFSTLVIDEGRPADLLLQSFLRSRRELGSRDRRFLAQAVFSYFRWYGWTVHKIGLNPSEACLLGNALESTALSQSFHYLEKRLNLPFPVECMGGLTPEQKCERLNALLADLEDFQPLELNDLVLPEFGSVVDPQKAEACIRSFQQRPPAWIRTRSDAETITTALAEKGVSSGMHDKVEAAVSVDPGISLQHLLGDYSGQFVVQDLASQCVGLIADPKEGSDWWDCCAGAGGKSLHLADLMRDGKILSTDVRIPALKELKKRARKYGIRGIRTQPFNATTDEPFTKLFDGVLVDAPCSGWGTWNRNPDARWRSSRRDVIQCATRQLKILNNVKWCVKPGGLLIYAVCTFTRPETEEVVMNFLDQHDDFKPEPFLNPLTGEQTDGQLQIWPWECPGDGMFITRLRRAE</sequence>
<evidence type="ECO:0000259" key="6">
    <source>
        <dbReference type="PROSITE" id="PS51686"/>
    </source>
</evidence>
<dbReference type="EMBL" id="JARVCO010000010">
    <property type="protein sequence ID" value="MDZ8118671.1"/>
    <property type="molecule type" value="Genomic_DNA"/>
</dbReference>
<keyword evidence="4 5" id="KW-0694">RNA-binding</keyword>
<evidence type="ECO:0000256" key="4">
    <source>
        <dbReference type="ARBA" id="ARBA00022884"/>
    </source>
</evidence>
<reference evidence="7 8" key="1">
    <citation type="journal article" date="2024" name="Appl. Environ. Microbiol.">
        <title>Pontiella agarivorans sp. nov., a novel marine anaerobic bacterium capable of degrading macroalgal polysaccharides and fixing nitrogen.</title>
        <authorList>
            <person name="Liu N."/>
            <person name="Kivenson V."/>
            <person name="Peng X."/>
            <person name="Cui Z."/>
            <person name="Lankiewicz T.S."/>
            <person name="Gosselin K.M."/>
            <person name="English C.J."/>
            <person name="Blair E.M."/>
            <person name="O'Malley M.A."/>
            <person name="Valentine D.L."/>
        </authorList>
    </citation>
    <scope>NUCLEOTIDE SEQUENCE [LARGE SCALE GENOMIC DNA]</scope>
    <source>
        <strain evidence="7 8">NLcol2</strain>
    </source>
</reference>
<proteinExistence type="inferred from homology"/>
<feature type="binding site" evidence="5">
    <location>
        <position position="276"/>
    </location>
    <ligand>
        <name>S-adenosyl-L-methionine</name>
        <dbReference type="ChEBI" id="CHEBI:59789"/>
    </ligand>
</feature>
<feature type="binding site" evidence="5">
    <location>
        <position position="320"/>
    </location>
    <ligand>
        <name>S-adenosyl-L-methionine</name>
        <dbReference type="ChEBI" id="CHEBI:59789"/>
    </ligand>
</feature>
<dbReference type="PRINTS" id="PR02008">
    <property type="entry name" value="RCMTFAMILY"/>
</dbReference>
<gene>
    <name evidence="7" type="ORF">P9H32_08520</name>
</gene>
<evidence type="ECO:0000256" key="3">
    <source>
        <dbReference type="ARBA" id="ARBA00022691"/>
    </source>
</evidence>
<dbReference type="Gene3D" id="3.40.50.150">
    <property type="entry name" value="Vaccinia Virus protein VP39"/>
    <property type="match status" value="1"/>
</dbReference>
<protein>
    <recommendedName>
        <fullName evidence="6">SAM-dependent MTase RsmB/NOP-type domain-containing protein</fullName>
    </recommendedName>
</protein>
<dbReference type="InterPro" id="IPR023267">
    <property type="entry name" value="RCMT"/>
</dbReference>
<dbReference type="RefSeq" id="WP_322608469.1">
    <property type="nucleotide sequence ID" value="NZ_JARVCO010000010.1"/>
</dbReference>
<feature type="active site" description="Nucleophile" evidence="5">
    <location>
        <position position="373"/>
    </location>
</feature>
<keyword evidence="2 5" id="KW-0808">Transferase</keyword>